<evidence type="ECO:0000313" key="2">
    <source>
        <dbReference type="EMBL" id="GAA2896217.1"/>
    </source>
</evidence>
<dbReference type="EMBL" id="BAAAVI010000057">
    <property type="protein sequence ID" value="GAA2896217.1"/>
    <property type="molecule type" value="Genomic_DNA"/>
</dbReference>
<organism evidence="2 3">
    <name type="scientific">Streptosporangium fragile</name>
    <dbReference type="NCBI Taxonomy" id="46186"/>
    <lineage>
        <taxon>Bacteria</taxon>
        <taxon>Bacillati</taxon>
        <taxon>Actinomycetota</taxon>
        <taxon>Actinomycetes</taxon>
        <taxon>Streptosporangiales</taxon>
        <taxon>Streptosporangiaceae</taxon>
        <taxon>Streptosporangium</taxon>
    </lineage>
</organism>
<feature type="region of interest" description="Disordered" evidence="1">
    <location>
        <begin position="1"/>
        <end position="51"/>
    </location>
</feature>
<evidence type="ECO:0000313" key="3">
    <source>
        <dbReference type="Proteomes" id="UP001500831"/>
    </source>
</evidence>
<accession>A0ABN3W7R8</accession>
<evidence type="ECO:0000256" key="1">
    <source>
        <dbReference type="SAM" id="MobiDB-lite"/>
    </source>
</evidence>
<dbReference type="Proteomes" id="UP001500831">
    <property type="component" value="Unassembled WGS sequence"/>
</dbReference>
<proteinExistence type="predicted"/>
<sequence>MGEAPVPRQGRKATAGRAGHESRHHAADRLRRPGPGEGVVQPQPPHDLGALGLQDARPGEESGIIRAHGGTLLSLTAPCAAAMM</sequence>
<feature type="compositionally biased region" description="Basic and acidic residues" evidence="1">
    <location>
        <begin position="18"/>
        <end position="31"/>
    </location>
</feature>
<reference evidence="2 3" key="1">
    <citation type="journal article" date="2019" name="Int. J. Syst. Evol. Microbiol.">
        <title>The Global Catalogue of Microorganisms (GCM) 10K type strain sequencing project: providing services to taxonomists for standard genome sequencing and annotation.</title>
        <authorList>
            <consortium name="The Broad Institute Genomics Platform"/>
            <consortium name="The Broad Institute Genome Sequencing Center for Infectious Disease"/>
            <person name="Wu L."/>
            <person name="Ma J."/>
        </authorList>
    </citation>
    <scope>NUCLEOTIDE SEQUENCE [LARGE SCALE GENOMIC DNA]</scope>
    <source>
        <strain evidence="2 3">JCM 6242</strain>
    </source>
</reference>
<name>A0ABN3W7R8_9ACTN</name>
<protein>
    <submittedName>
        <fullName evidence="2">Uncharacterized protein</fullName>
    </submittedName>
</protein>
<gene>
    <name evidence="2" type="ORF">GCM10010517_61170</name>
</gene>
<comment type="caution">
    <text evidence="2">The sequence shown here is derived from an EMBL/GenBank/DDBJ whole genome shotgun (WGS) entry which is preliminary data.</text>
</comment>
<keyword evidence="3" id="KW-1185">Reference proteome</keyword>